<evidence type="ECO:0000313" key="1">
    <source>
        <dbReference type="EMBL" id="KKL84758.1"/>
    </source>
</evidence>
<organism evidence="1">
    <name type="scientific">marine sediment metagenome</name>
    <dbReference type="NCBI Taxonomy" id="412755"/>
    <lineage>
        <taxon>unclassified sequences</taxon>
        <taxon>metagenomes</taxon>
        <taxon>ecological metagenomes</taxon>
    </lineage>
</organism>
<accession>A0A0F9FEQ1</accession>
<dbReference type="AlphaFoldDB" id="A0A0F9FEQ1"/>
<reference evidence="1" key="1">
    <citation type="journal article" date="2015" name="Nature">
        <title>Complex archaea that bridge the gap between prokaryotes and eukaryotes.</title>
        <authorList>
            <person name="Spang A."/>
            <person name="Saw J.H."/>
            <person name="Jorgensen S.L."/>
            <person name="Zaremba-Niedzwiedzka K."/>
            <person name="Martijn J."/>
            <person name="Lind A.E."/>
            <person name="van Eijk R."/>
            <person name="Schleper C."/>
            <person name="Guy L."/>
            <person name="Ettema T.J."/>
        </authorList>
    </citation>
    <scope>NUCLEOTIDE SEQUENCE</scope>
</reference>
<dbReference type="EMBL" id="LAZR01021611">
    <property type="protein sequence ID" value="KKL84758.1"/>
    <property type="molecule type" value="Genomic_DNA"/>
</dbReference>
<proteinExistence type="predicted"/>
<sequence>MAEPTSALSFEGLILRVAREAGIAYHGSSGTERAMVPVDAHDLDLCKRIVTDGIRMFIADAPENGWRWMRRIASVTVTATRVTGTADSVSTTTIVDTDLCENLGSMTAEAGTNATTLVDASLTASYPTDNELIGYYCYIETGTGAGSYALITDYVASTGTITVADWLASGGQPGGTDPVSTDTFGISAYKILNNYYCYITAGTGKNSWAVITDFNSSNGTVTVADWLDAYGNPGGTDPTVGSTLAITPIETVGGDIHRYPLPENFGGEVDGQIHYASDTNHSSTIDWVHESHIRNRRAVTVIT</sequence>
<name>A0A0F9FEQ1_9ZZZZ</name>
<comment type="caution">
    <text evidence="1">The sequence shown here is derived from an EMBL/GenBank/DDBJ whole genome shotgun (WGS) entry which is preliminary data.</text>
</comment>
<gene>
    <name evidence="1" type="ORF">LCGC14_1961510</name>
</gene>
<protein>
    <submittedName>
        <fullName evidence="1">Uncharacterized protein</fullName>
    </submittedName>
</protein>
<feature type="non-terminal residue" evidence="1">
    <location>
        <position position="303"/>
    </location>
</feature>